<keyword evidence="1" id="KW-0175">Coiled coil</keyword>
<evidence type="ECO:0000313" key="3">
    <source>
        <dbReference type="EMBL" id="KKN29556.1"/>
    </source>
</evidence>
<sequence length="570" mass="63879">MRDFHTNDDTKGVLMASDGNEAKLNEWKDKFFALTKTLEQQKKYDQQLERGLTRLALAANGLDEQLDTHLDSLRKALRSNQPNTNDVIATLGKIETAIGKMDEKKQASDTLVSLLSDVISQISWPKLQQKPAIKLQKKARSADQTELSVIIDELVALVEQGFVTSDETEQPSKPGFLRKLFASKSGVDAQESLELENDVATSRVSEKKEETVRENSDMDVGYQPHLLLIHLLEKLSLPTEFSKKATSIRLSIQKGIAIAELPSVINSIADLLSELGSSAVAEKKEYENFLRDLAQKITTLDKQLSQLGHDDASAFANRHLIVDDVETEMQSLRADVEEATEINILKQTLSTRIENLNQHINNYHQADSDRFEVSQKQIQALNERLKIMETEASTLKQATTQARALAMKDALTGIWNRQALNEVMETEFSRWSRYNKPLTMVVWDVDFFKVVNDNFGHTAGDIVLKTIAQIFKKATRKSDFIARFGGEEFVGLFPETSIDDALVMANNIRDTIENTQFQHSGMSVPITASAGLATFEPGDKIDDVFERADKALYKAKQQGRNNCQVGRKSS</sequence>
<dbReference type="PROSITE" id="PS50887">
    <property type="entry name" value="GGDEF"/>
    <property type="match status" value="1"/>
</dbReference>
<evidence type="ECO:0000256" key="1">
    <source>
        <dbReference type="SAM" id="Coils"/>
    </source>
</evidence>
<dbReference type="InterPro" id="IPR043128">
    <property type="entry name" value="Rev_trsase/Diguanyl_cyclase"/>
</dbReference>
<gene>
    <name evidence="3" type="ORF">LCGC14_0842930</name>
</gene>
<dbReference type="NCBIfam" id="TIGR00254">
    <property type="entry name" value="GGDEF"/>
    <property type="match status" value="1"/>
</dbReference>
<dbReference type="CDD" id="cd01949">
    <property type="entry name" value="GGDEF"/>
    <property type="match status" value="1"/>
</dbReference>
<accession>A0A0F9RX79</accession>
<proteinExistence type="predicted"/>
<dbReference type="Pfam" id="PF20975">
    <property type="entry name" value="DGCcoil"/>
    <property type="match status" value="1"/>
</dbReference>
<dbReference type="InterPro" id="IPR050469">
    <property type="entry name" value="Diguanylate_Cyclase"/>
</dbReference>
<feature type="domain" description="GGDEF" evidence="2">
    <location>
        <begin position="436"/>
        <end position="568"/>
    </location>
</feature>
<dbReference type="EMBL" id="LAZR01002478">
    <property type="protein sequence ID" value="KKN29556.1"/>
    <property type="molecule type" value="Genomic_DNA"/>
</dbReference>
<dbReference type="PANTHER" id="PTHR45138">
    <property type="entry name" value="REGULATORY COMPONENTS OF SENSORY TRANSDUCTION SYSTEM"/>
    <property type="match status" value="1"/>
</dbReference>
<dbReference type="FunFam" id="3.30.70.270:FF:000001">
    <property type="entry name" value="Diguanylate cyclase domain protein"/>
    <property type="match status" value="1"/>
</dbReference>
<protein>
    <recommendedName>
        <fullName evidence="2">GGDEF domain-containing protein</fullName>
    </recommendedName>
</protein>
<dbReference type="AlphaFoldDB" id="A0A0F9RX79"/>
<dbReference type="InterPro" id="IPR029787">
    <property type="entry name" value="Nucleotide_cyclase"/>
</dbReference>
<dbReference type="Gene3D" id="3.30.70.270">
    <property type="match status" value="1"/>
</dbReference>
<evidence type="ECO:0000259" key="2">
    <source>
        <dbReference type="PROSITE" id="PS50887"/>
    </source>
</evidence>
<reference evidence="3" key="1">
    <citation type="journal article" date="2015" name="Nature">
        <title>Complex archaea that bridge the gap between prokaryotes and eukaryotes.</title>
        <authorList>
            <person name="Spang A."/>
            <person name="Saw J.H."/>
            <person name="Jorgensen S.L."/>
            <person name="Zaremba-Niedzwiedzka K."/>
            <person name="Martijn J."/>
            <person name="Lind A.E."/>
            <person name="van Eijk R."/>
            <person name="Schleper C."/>
            <person name="Guy L."/>
            <person name="Ettema T.J."/>
        </authorList>
    </citation>
    <scope>NUCLEOTIDE SEQUENCE</scope>
</reference>
<dbReference type="Pfam" id="PF00990">
    <property type="entry name" value="GGDEF"/>
    <property type="match status" value="1"/>
</dbReference>
<dbReference type="InterPro" id="IPR000160">
    <property type="entry name" value="GGDEF_dom"/>
</dbReference>
<dbReference type="SMART" id="SM00267">
    <property type="entry name" value="GGDEF"/>
    <property type="match status" value="1"/>
</dbReference>
<feature type="coiled-coil region" evidence="1">
    <location>
        <begin position="283"/>
        <end position="398"/>
    </location>
</feature>
<name>A0A0F9RX79_9ZZZZ</name>
<dbReference type="InterPro" id="IPR048516">
    <property type="entry name" value="DGCcoil"/>
</dbReference>
<comment type="caution">
    <text evidence="3">The sequence shown here is derived from an EMBL/GenBank/DDBJ whole genome shotgun (WGS) entry which is preliminary data.</text>
</comment>
<dbReference type="GO" id="GO:0052621">
    <property type="term" value="F:diguanylate cyclase activity"/>
    <property type="evidence" value="ECO:0007669"/>
    <property type="project" value="TreeGrafter"/>
</dbReference>
<organism evidence="3">
    <name type="scientific">marine sediment metagenome</name>
    <dbReference type="NCBI Taxonomy" id="412755"/>
    <lineage>
        <taxon>unclassified sequences</taxon>
        <taxon>metagenomes</taxon>
        <taxon>ecological metagenomes</taxon>
    </lineage>
</organism>
<dbReference type="PANTHER" id="PTHR45138:SF9">
    <property type="entry name" value="DIGUANYLATE CYCLASE DGCM-RELATED"/>
    <property type="match status" value="1"/>
</dbReference>
<dbReference type="SUPFAM" id="SSF55073">
    <property type="entry name" value="Nucleotide cyclase"/>
    <property type="match status" value="1"/>
</dbReference>